<comment type="subunit">
    <text evidence="4">Part of the 50S ribosomal subunit. Contacts protein L32.</text>
</comment>
<dbReference type="Proteomes" id="UP000229056">
    <property type="component" value="Unassembled WGS sequence"/>
</dbReference>
<evidence type="ECO:0000256" key="1">
    <source>
        <dbReference type="ARBA" id="ARBA00008777"/>
    </source>
</evidence>
<dbReference type="GO" id="GO:0022625">
    <property type="term" value="C:cytosolic large ribosomal subunit"/>
    <property type="evidence" value="ECO:0007669"/>
    <property type="project" value="TreeGrafter"/>
</dbReference>
<dbReference type="NCBIfam" id="TIGR00059">
    <property type="entry name" value="L17"/>
    <property type="match status" value="1"/>
</dbReference>
<keyword evidence="3 4" id="KW-0687">Ribonucleoprotein</keyword>
<evidence type="ECO:0000313" key="6">
    <source>
        <dbReference type="EMBL" id="PIS05947.1"/>
    </source>
</evidence>
<dbReference type="InterPro" id="IPR047859">
    <property type="entry name" value="Ribosomal_bL17_CS"/>
</dbReference>
<dbReference type="PROSITE" id="PS01167">
    <property type="entry name" value="RIBOSOMAL_L17"/>
    <property type="match status" value="1"/>
</dbReference>
<proteinExistence type="inferred from homology"/>
<gene>
    <name evidence="4" type="primary">rplQ</name>
    <name evidence="6" type="ORF">COT80_04230</name>
</gene>
<dbReference type="HAMAP" id="MF_01368">
    <property type="entry name" value="Ribosomal_bL17"/>
    <property type="match status" value="1"/>
</dbReference>
<accession>A0A2H0W3U5</accession>
<reference evidence="7" key="1">
    <citation type="submission" date="2017-09" db="EMBL/GenBank/DDBJ databases">
        <title>Depth-based differentiation of microbial function through sediment-hosted aquifers and enrichment of novel symbionts in the deep terrestrial subsurface.</title>
        <authorList>
            <person name="Probst A.J."/>
            <person name="Ladd B."/>
            <person name="Jarett J.K."/>
            <person name="Geller-Mcgrath D.E."/>
            <person name="Sieber C.M.K."/>
            <person name="Emerson J.B."/>
            <person name="Anantharaman K."/>
            <person name="Thomas B.C."/>
            <person name="Malmstrom R."/>
            <person name="Stieglmeier M."/>
            <person name="Klingl A."/>
            <person name="Woyke T."/>
            <person name="Ryan C.M."/>
            <person name="Banfield J.F."/>
        </authorList>
    </citation>
    <scope>NUCLEOTIDE SEQUENCE [LARGE SCALE GENOMIC DNA]</scope>
</reference>
<evidence type="ECO:0000256" key="4">
    <source>
        <dbReference type="HAMAP-Rule" id="MF_01368"/>
    </source>
</evidence>
<comment type="similarity">
    <text evidence="1 4 5">Belongs to the bacterial ribosomal protein bL17 family.</text>
</comment>
<evidence type="ECO:0000313" key="7">
    <source>
        <dbReference type="Proteomes" id="UP000229056"/>
    </source>
</evidence>
<dbReference type="PANTHER" id="PTHR14413:SF16">
    <property type="entry name" value="LARGE RIBOSOMAL SUBUNIT PROTEIN BL17M"/>
    <property type="match status" value="1"/>
</dbReference>
<evidence type="ECO:0000256" key="3">
    <source>
        <dbReference type="ARBA" id="ARBA00023274"/>
    </source>
</evidence>
<dbReference type="FunFam" id="3.90.1030.10:FF:000001">
    <property type="entry name" value="50S ribosomal protein L17"/>
    <property type="match status" value="1"/>
</dbReference>
<dbReference type="GO" id="GO:0003735">
    <property type="term" value="F:structural constituent of ribosome"/>
    <property type="evidence" value="ECO:0007669"/>
    <property type="project" value="InterPro"/>
</dbReference>
<dbReference type="Gene3D" id="3.90.1030.10">
    <property type="entry name" value="Ribosomal protein L17"/>
    <property type="match status" value="1"/>
</dbReference>
<dbReference type="GO" id="GO:0006412">
    <property type="term" value="P:translation"/>
    <property type="evidence" value="ECO:0007669"/>
    <property type="project" value="UniProtKB-UniRule"/>
</dbReference>
<organism evidence="6 7">
    <name type="scientific">Candidatus Buchananbacteria bacterium CG10_big_fil_rev_8_21_14_0_10_33_19</name>
    <dbReference type="NCBI Taxonomy" id="1974525"/>
    <lineage>
        <taxon>Bacteria</taxon>
        <taxon>Candidatus Buchananiibacteriota</taxon>
    </lineage>
</organism>
<dbReference type="PANTHER" id="PTHR14413">
    <property type="entry name" value="RIBOSOMAL PROTEIN L17"/>
    <property type="match status" value="1"/>
</dbReference>
<name>A0A2H0W3U5_9BACT</name>
<dbReference type="SUPFAM" id="SSF64263">
    <property type="entry name" value="Prokaryotic ribosomal protein L17"/>
    <property type="match status" value="1"/>
</dbReference>
<dbReference type="Pfam" id="PF01196">
    <property type="entry name" value="Ribosomal_L17"/>
    <property type="match status" value="1"/>
</dbReference>
<dbReference type="InterPro" id="IPR036373">
    <property type="entry name" value="Ribosomal_bL17_sf"/>
</dbReference>
<sequence length="120" mass="13822">MRHQKKGKKLGRTAAPRKALFRSLVTSFVIYEKIKTTQAKAKALRPIAEKMITLAKKDTLHNRRQALKVLYVEDAVKKLFEVIGPRYKERNGGYTRIVKLMPRKNDGAEMAILELVEDKE</sequence>
<keyword evidence="2 4" id="KW-0689">Ribosomal protein</keyword>
<dbReference type="InterPro" id="IPR000456">
    <property type="entry name" value="Ribosomal_bL17"/>
</dbReference>
<dbReference type="AlphaFoldDB" id="A0A2H0W3U5"/>
<protein>
    <recommendedName>
        <fullName evidence="4">Large ribosomal subunit protein bL17</fullName>
    </recommendedName>
</protein>
<evidence type="ECO:0000256" key="2">
    <source>
        <dbReference type="ARBA" id="ARBA00022980"/>
    </source>
</evidence>
<evidence type="ECO:0000256" key="5">
    <source>
        <dbReference type="RuleBase" id="RU000660"/>
    </source>
</evidence>
<dbReference type="EMBL" id="PEZY01000012">
    <property type="protein sequence ID" value="PIS05947.1"/>
    <property type="molecule type" value="Genomic_DNA"/>
</dbReference>
<comment type="caution">
    <text evidence="6">The sequence shown here is derived from an EMBL/GenBank/DDBJ whole genome shotgun (WGS) entry which is preliminary data.</text>
</comment>